<feature type="domain" description="Multidrug resistance protein MdtA-like beta-barrel" evidence="7">
    <location>
        <begin position="214"/>
        <end position="303"/>
    </location>
</feature>
<organism evidence="9 10">
    <name type="scientific">Bosea vaviloviae</name>
    <dbReference type="NCBI Taxonomy" id="1526658"/>
    <lineage>
        <taxon>Bacteria</taxon>
        <taxon>Pseudomonadati</taxon>
        <taxon>Pseudomonadota</taxon>
        <taxon>Alphaproteobacteria</taxon>
        <taxon>Hyphomicrobiales</taxon>
        <taxon>Boseaceae</taxon>
        <taxon>Bosea</taxon>
    </lineage>
</organism>
<dbReference type="EMBL" id="LGSZ01000095">
    <property type="protein sequence ID" value="KPH73646.1"/>
    <property type="molecule type" value="Genomic_DNA"/>
</dbReference>
<dbReference type="Pfam" id="PF25967">
    <property type="entry name" value="RND-MFP_C"/>
    <property type="match status" value="1"/>
</dbReference>
<comment type="similarity">
    <text evidence="2">Belongs to the membrane fusion protein (MFP) (TC 8.A.1) family.</text>
</comment>
<dbReference type="NCBIfam" id="TIGR01730">
    <property type="entry name" value="RND_mfp"/>
    <property type="match status" value="1"/>
</dbReference>
<accession>A0A0N0M781</accession>
<evidence type="ECO:0000259" key="6">
    <source>
        <dbReference type="Pfam" id="PF25917"/>
    </source>
</evidence>
<evidence type="ECO:0000313" key="9">
    <source>
        <dbReference type="EMBL" id="KPH73646.1"/>
    </source>
</evidence>
<dbReference type="RefSeq" id="WP_054211993.1">
    <property type="nucleotide sequence ID" value="NZ_LGSZ01000095.1"/>
</dbReference>
<comment type="subcellular location">
    <subcellularLocation>
        <location evidence="1">Cell envelope</location>
    </subcellularLocation>
</comment>
<dbReference type="InterPro" id="IPR058626">
    <property type="entry name" value="MdtA-like_b-barrel"/>
</dbReference>
<dbReference type="PANTHER" id="PTHR30158">
    <property type="entry name" value="ACRA/E-RELATED COMPONENT OF DRUG EFFLUX TRANSPORTER"/>
    <property type="match status" value="1"/>
</dbReference>
<dbReference type="Pfam" id="PF25876">
    <property type="entry name" value="HH_MFP_RND"/>
    <property type="match status" value="1"/>
</dbReference>
<dbReference type="InterPro" id="IPR058624">
    <property type="entry name" value="MdtA-like_HH"/>
</dbReference>
<dbReference type="OrthoDB" id="9816569at2"/>
<sequence>MPIERADIVQRLLLPGSVLLAVALAGCNSEKAAAPPPQPQAQVSVVVLRSKPVAISAELPGRVAASLVAEVRPQVGGLIKSRLFREGSEVKAGDLLYEIDPATYQAALDSAIAALAKAEASVPNAQAKVDRYRDLIRQNAISKQDNDDANAALAQAQADVASAKANLDSARINLAFTKVTAPIGGRVDRSTLTPGALVTANQTTALTTIRQLHPINVDVIQSSTNLLKFRSAVADGRLKLSGPNVAVRLKLDTGAEYAQSGKLEFAEANIDETTGTFTVRAEFPNPDRLLLPGMFVRAVIQEGVAENSFLLPQRAVSRNTKGEATAKFVGADGKVEERVIATSRSVGNSWLVGQGVKDGERVIVEGAQLVRPGQTVTGNEVTIDEASGELKSANRQAALPAGPSAVPTQKN</sequence>
<feature type="domain" description="Multidrug resistance protein MdtA-like barrel-sandwich hybrid" evidence="6">
    <location>
        <begin position="68"/>
        <end position="209"/>
    </location>
</feature>
<dbReference type="SUPFAM" id="SSF111369">
    <property type="entry name" value="HlyD-like secretion proteins"/>
    <property type="match status" value="1"/>
</dbReference>
<dbReference type="PATRIC" id="fig|1526658.3.peg.4789"/>
<feature type="domain" description="Multidrug resistance protein MdtA-like C-terminal permuted SH3" evidence="8">
    <location>
        <begin position="308"/>
        <end position="368"/>
    </location>
</feature>
<feature type="coiled-coil region" evidence="3">
    <location>
        <begin position="115"/>
        <end position="173"/>
    </location>
</feature>
<feature type="domain" description="Multidrug resistance protein MdtA-like alpha-helical hairpin" evidence="5">
    <location>
        <begin position="108"/>
        <end position="177"/>
    </location>
</feature>
<dbReference type="InterPro" id="IPR006143">
    <property type="entry name" value="RND_pump_MFP"/>
</dbReference>
<reference evidence="9 10" key="1">
    <citation type="submission" date="2015-07" db="EMBL/GenBank/DDBJ databases">
        <title>Whole genome sequencing of Bosea vaviloviae isolated from cave pool.</title>
        <authorList>
            <person name="Tan N.E.H."/>
            <person name="Lee Y.P."/>
            <person name="Gan H.M."/>
            <person name="Barton H."/>
            <person name="Savka M.A."/>
        </authorList>
    </citation>
    <scope>NUCLEOTIDE SEQUENCE [LARGE SCALE GENOMIC DNA]</scope>
    <source>
        <strain evidence="9 10">SD260</strain>
    </source>
</reference>
<evidence type="ECO:0000313" key="10">
    <source>
        <dbReference type="Proteomes" id="UP000037822"/>
    </source>
</evidence>
<dbReference type="PANTHER" id="PTHR30158:SF3">
    <property type="entry name" value="MULTIDRUG EFFLUX PUMP SUBUNIT ACRA-RELATED"/>
    <property type="match status" value="1"/>
</dbReference>
<dbReference type="GO" id="GO:0022857">
    <property type="term" value="F:transmembrane transporter activity"/>
    <property type="evidence" value="ECO:0007669"/>
    <property type="project" value="InterPro"/>
</dbReference>
<dbReference type="GO" id="GO:0046677">
    <property type="term" value="P:response to antibiotic"/>
    <property type="evidence" value="ECO:0007669"/>
    <property type="project" value="TreeGrafter"/>
</dbReference>
<keyword evidence="10" id="KW-1185">Reference proteome</keyword>
<dbReference type="InterPro" id="IPR058627">
    <property type="entry name" value="MdtA-like_C"/>
</dbReference>
<dbReference type="Gene3D" id="2.40.30.170">
    <property type="match status" value="1"/>
</dbReference>
<evidence type="ECO:0000256" key="4">
    <source>
        <dbReference type="SAM" id="MobiDB-lite"/>
    </source>
</evidence>
<dbReference type="GO" id="GO:0005886">
    <property type="term" value="C:plasma membrane"/>
    <property type="evidence" value="ECO:0007669"/>
    <property type="project" value="UniProtKB-SubCell"/>
</dbReference>
<evidence type="ECO:0000259" key="7">
    <source>
        <dbReference type="Pfam" id="PF25944"/>
    </source>
</evidence>
<feature type="region of interest" description="Disordered" evidence="4">
    <location>
        <begin position="392"/>
        <end position="411"/>
    </location>
</feature>
<evidence type="ECO:0000256" key="2">
    <source>
        <dbReference type="ARBA" id="ARBA00009477"/>
    </source>
</evidence>
<keyword evidence="3" id="KW-0175">Coiled coil</keyword>
<dbReference type="Pfam" id="PF25917">
    <property type="entry name" value="BSH_RND"/>
    <property type="match status" value="1"/>
</dbReference>
<gene>
    <name evidence="9" type="ORF">AE618_26245</name>
</gene>
<evidence type="ECO:0000256" key="3">
    <source>
        <dbReference type="SAM" id="Coils"/>
    </source>
</evidence>
<dbReference type="PROSITE" id="PS51257">
    <property type="entry name" value="PROKAR_LIPOPROTEIN"/>
    <property type="match status" value="1"/>
</dbReference>
<comment type="caution">
    <text evidence="9">The sequence shown here is derived from an EMBL/GenBank/DDBJ whole genome shotgun (WGS) entry which is preliminary data.</text>
</comment>
<dbReference type="Proteomes" id="UP000037822">
    <property type="component" value="Unassembled WGS sequence"/>
</dbReference>
<evidence type="ECO:0000256" key="1">
    <source>
        <dbReference type="ARBA" id="ARBA00004196"/>
    </source>
</evidence>
<dbReference type="Gene3D" id="2.40.50.100">
    <property type="match status" value="1"/>
</dbReference>
<dbReference type="FunFam" id="2.40.420.20:FF:000001">
    <property type="entry name" value="Efflux RND transporter periplasmic adaptor subunit"/>
    <property type="match status" value="1"/>
</dbReference>
<proteinExistence type="inferred from homology"/>
<dbReference type="Gene3D" id="1.10.287.470">
    <property type="entry name" value="Helix hairpin bin"/>
    <property type="match status" value="1"/>
</dbReference>
<dbReference type="Pfam" id="PF25944">
    <property type="entry name" value="Beta-barrel_RND"/>
    <property type="match status" value="1"/>
</dbReference>
<evidence type="ECO:0000259" key="5">
    <source>
        <dbReference type="Pfam" id="PF25876"/>
    </source>
</evidence>
<dbReference type="Gene3D" id="2.40.420.20">
    <property type="match status" value="1"/>
</dbReference>
<dbReference type="AlphaFoldDB" id="A0A0N0M781"/>
<name>A0A0N0M781_9HYPH</name>
<evidence type="ECO:0000259" key="8">
    <source>
        <dbReference type="Pfam" id="PF25967"/>
    </source>
</evidence>
<dbReference type="InterPro" id="IPR058625">
    <property type="entry name" value="MdtA-like_BSH"/>
</dbReference>
<protein>
    <submittedName>
        <fullName evidence="9">Hemolysin D</fullName>
    </submittedName>
</protein>